<evidence type="ECO:0000313" key="1">
    <source>
        <dbReference type="EMBL" id="MBM0649678.1"/>
    </source>
</evidence>
<organism evidence="1 2">
    <name type="scientific">Capnocytophaga genosp. AHN8471</name>
    <dbReference type="NCBI Taxonomy" id="327574"/>
    <lineage>
        <taxon>Bacteria</taxon>
        <taxon>Pseudomonadati</taxon>
        <taxon>Bacteroidota</taxon>
        <taxon>Flavobacteriia</taxon>
        <taxon>Flavobacteriales</taxon>
        <taxon>Flavobacteriaceae</taxon>
        <taxon>Capnocytophaga</taxon>
    </lineage>
</organism>
<name>A0ABS1YTH4_9FLAO</name>
<dbReference type="Proteomes" id="UP000603506">
    <property type="component" value="Unassembled WGS sequence"/>
</dbReference>
<accession>A0ABS1YTH4</accession>
<sequence>MPIRTYIEKICRSSQAGKPTSQGGYEWIEVCYEVEKPIPDWNISPATILKEWHSSQPIPSTENLTVHYPELGLLTVYKKYKGFRYYARIAANEYVELIAPTGEDLENLIGLQHNLQLRYNNFSKLPEKGDVKVKVTLGVIATEEKSGKVNEIDLPTERKEVVITLRRTDKATPKPNPNDKPVLNMVLNTATKELTGDTSFTFATEPLDYYHGIKLHHDFWHNKGLGDYINFDTRTEWYKDHSINTPFTIKGVEWNSIGRSLFDINLTGTKNNATAVFSLSQFYKENPTIKTLAFDLSKNQTLTFENHFNIDGRYIGFTINLTVINDTTAFHIDKKDFKYLLKTDKKERAEGVFTIKNPNRLTFTINNADFLEVTELKGNGEEEVVVKFRSQSSELMTVGEHKGWLKVTSSAGSEQIVQVLITVQTDITFATKKVYFCLDKELTHIRQTDPQSEFVSVALTMEFNGYGRTFTSTQTYDYVFFEGEATVDIGQEVQDFFRDITPSLEVNTKKLLAPKEIFKATKVSAIIKETNFKGVVFKTHTLTDLHYLPGKKPKAYPYLTQSRLRSTYNQSLISVSALTQEVRARSLGQIGSNLIDLSAIKDPLAVANFSFLRATADVTYGATAIIRKETLSLEPKPEPNGTPISALFQNQNFCPDWFSFAGEYEALVSYEHTLADNVLLSEDYKAQVKTKRTYKLNTGWLFPEEIEVLWELIKSPVCFLRIAGEWLKVIPITQKPLSFDSTRNLHSFVVEFQLSSND</sequence>
<dbReference type="RefSeq" id="WP_203094474.1">
    <property type="nucleotide sequence ID" value="NZ_JAESPH010000022.1"/>
</dbReference>
<protein>
    <submittedName>
        <fullName evidence="1">Uncharacterized protein</fullName>
    </submittedName>
</protein>
<dbReference type="EMBL" id="JAEUAH010000002">
    <property type="protein sequence ID" value="MBM0649678.1"/>
    <property type="molecule type" value="Genomic_DNA"/>
</dbReference>
<keyword evidence="2" id="KW-1185">Reference proteome</keyword>
<proteinExistence type="predicted"/>
<reference evidence="1 2" key="1">
    <citation type="submission" date="2021-01" db="EMBL/GenBank/DDBJ databases">
        <title>Evidence that Capnocytophaga endodontalis is a later homotypic synonym for Capnocytophaga genospecies AHN8471, and request for opinion on proposed recognition of strain AHN8471 as type strain of the species.</title>
        <authorList>
            <person name="Nicholson A.C."/>
            <person name="Hopper C.L."/>
            <person name="Gulvik C.A."/>
            <person name="Mcquiston J.R."/>
            <person name="Lau E.F."/>
        </authorList>
    </citation>
    <scope>NUCLEOTIDE SEQUENCE [LARGE SCALE GENOMIC DNA]</scope>
    <source>
        <strain evidence="1 2">AHN9576</strain>
    </source>
</reference>
<comment type="caution">
    <text evidence="1">The sequence shown here is derived from an EMBL/GenBank/DDBJ whole genome shotgun (WGS) entry which is preliminary data.</text>
</comment>
<gene>
    <name evidence="1" type="ORF">JNB19_02710</name>
</gene>
<evidence type="ECO:0000313" key="2">
    <source>
        <dbReference type="Proteomes" id="UP000603506"/>
    </source>
</evidence>